<evidence type="ECO:0000313" key="3">
    <source>
        <dbReference type="EMBL" id="CDI51049.1"/>
    </source>
</evidence>
<dbReference type="EMBL" id="HG529494">
    <property type="protein sequence ID" value="CDI51049.1"/>
    <property type="molecule type" value="Genomic_DNA"/>
</dbReference>
<feature type="compositionally biased region" description="Polar residues" evidence="1">
    <location>
        <begin position="142"/>
        <end position="154"/>
    </location>
</feature>
<feature type="region of interest" description="Disordered" evidence="1">
    <location>
        <begin position="135"/>
        <end position="164"/>
    </location>
</feature>
<dbReference type="AlphaFoldDB" id="A0A077R263"/>
<feature type="region of interest" description="Disordered" evidence="1">
    <location>
        <begin position="823"/>
        <end position="853"/>
    </location>
</feature>
<feature type="signal peptide" evidence="2">
    <location>
        <begin position="1"/>
        <end position="26"/>
    </location>
</feature>
<reference evidence="3" key="1">
    <citation type="journal article" date="2014" name="Genome Biol. Evol.">
        <title>Gene Loss Rather Than Gene Gain Is Associated with a Host Jump from Monocots to Dicots in the Smut Fungus Melanopsichium pennsylvanicum.</title>
        <authorList>
            <person name="Sharma R."/>
            <person name="Mishra B."/>
            <person name="Runge F."/>
            <person name="Thines M."/>
        </authorList>
    </citation>
    <scope>NUCLEOTIDE SEQUENCE</scope>
    <source>
        <strain evidence="3">4</strain>
    </source>
</reference>
<feature type="compositionally biased region" description="Basic residues" evidence="1">
    <location>
        <begin position="39"/>
        <end position="53"/>
    </location>
</feature>
<evidence type="ECO:0000256" key="1">
    <source>
        <dbReference type="SAM" id="MobiDB-lite"/>
    </source>
</evidence>
<feature type="region of interest" description="Disordered" evidence="1">
    <location>
        <begin position="28"/>
        <end position="94"/>
    </location>
</feature>
<feature type="chain" id="PRO_5001723220" description="Apple domain-containing protein" evidence="2">
    <location>
        <begin position="27"/>
        <end position="947"/>
    </location>
</feature>
<protein>
    <recommendedName>
        <fullName evidence="4">Apple domain-containing protein</fullName>
    </recommendedName>
</protein>
<accession>A0A077R263</accession>
<feature type="compositionally biased region" description="Low complexity" evidence="1">
    <location>
        <begin position="552"/>
        <end position="562"/>
    </location>
</feature>
<proteinExistence type="predicted"/>
<feature type="compositionally biased region" description="Polar residues" evidence="1">
    <location>
        <begin position="190"/>
        <end position="206"/>
    </location>
</feature>
<feature type="region of interest" description="Disordered" evidence="1">
    <location>
        <begin position="869"/>
        <end position="891"/>
    </location>
</feature>
<feature type="compositionally biased region" description="Basic residues" evidence="1">
    <location>
        <begin position="214"/>
        <end position="223"/>
    </location>
</feature>
<evidence type="ECO:0008006" key="4">
    <source>
        <dbReference type="Google" id="ProtNLM"/>
    </source>
</evidence>
<feature type="compositionally biased region" description="Basic and acidic residues" evidence="1">
    <location>
        <begin position="869"/>
        <end position="884"/>
    </location>
</feature>
<feature type="compositionally biased region" description="Polar residues" evidence="1">
    <location>
        <begin position="585"/>
        <end position="594"/>
    </location>
</feature>
<feature type="compositionally biased region" description="Basic and acidic residues" evidence="1">
    <location>
        <begin position="568"/>
        <end position="581"/>
    </location>
</feature>
<feature type="region of interest" description="Disordered" evidence="1">
    <location>
        <begin position="186"/>
        <end position="223"/>
    </location>
</feature>
<feature type="region of interest" description="Disordered" evidence="1">
    <location>
        <begin position="381"/>
        <end position="400"/>
    </location>
</feature>
<name>A0A077R263_9BASI</name>
<keyword evidence="2" id="KW-0732">Signal</keyword>
<feature type="compositionally biased region" description="Basic and acidic residues" evidence="1">
    <location>
        <begin position="824"/>
        <end position="853"/>
    </location>
</feature>
<feature type="region of interest" description="Disordered" evidence="1">
    <location>
        <begin position="548"/>
        <end position="594"/>
    </location>
</feature>
<evidence type="ECO:0000256" key="2">
    <source>
        <dbReference type="SAM" id="SignalP"/>
    </source>
</evidence>
<feature type="region of interest" description="Disordered" evidence="1">
    <location>
        <begin position="715"/>
        <end position="737"/>
    </location>
</feature>
<sequence>MRPHRLCPPLWLHTLSVLLTIVLAAADSTPQPKPESSHHHASHHKEASHHHHLSSQQHHATLKLTGADKVDNSRGQHASPYHHKANAHQQAGTDHKAVVDLHQGSVKHDKSQKQPHLNTHQLENLHKATHKRSFGSPMRVWTPSQGPTRRSASSAGRHLEPFEEDSFPGWSTRKVYDIPRWDGGDRAACPSQTASGSSHSALLTQNDADEKSATRHKRHKRRKPIGVAGEYRATFDFCLHGNTPITTPDESSCEKHQSGKNKAKRLITDFSQINQIVDAGFAIGNAARVARSGPDAGGGGTVSAVGTEAGRVAPSGLGLIPSVDQITHIVQEGVQAGQAEHAARQRAGLVRPSTGSLARHLAGPGLIPPLARREVPALGKAARSAEPQIPQRQDRPVRDPVRRASDQILAWLETTGHKANNFIRNHSRRSDTFGSSDPSPAEVFSLVKAGLETDDELKEGKSKQVIKKRSPLGPAMALGGMGGAGGGMQILEQMMPLILAGIQAFGKLGTAWLNYQTVLAEKNHTKQDNEPDSSKTAITGQSAAGNVDALAGSKTSGSGTSGFDDSNSADKTKRSTSRYEFDPDTSVTSAQSSTCGGSTSLCIDLIQHAFPYCHLLSGTPLTSSMAAEGKAQYGDAATKFVRIMATHCSLKCDGFSEQAELKPDLKKNVETCVGNGWKWNAIHNTTSTQHVFIKPSVTDAATKIPKESTKEFASDFNENGHLTSSKRKRDLSSTLTRSPKATSTCKIGYTTLFTNAMRPVVSYSNKNFGSVISDPAHFLHWGLVESVAQCLKACDDTQGCIFANIYQQTFNLDNPTIHLVNRRATRDNGGDKDAVGEEKSHSKHEEKKKGDDEAKYEFTGIQIGVKDGSIRSESEIDGENESKKKAFATKPETKKSSFVQGKLTCALYSKCHLECDANHASGEGDPIFFEHSAGYCKSKDCVKAGSF</sequence>
<organism evidence="3">
    <name type="scientific">Melanopsichium pennsylvanicum 4</name>
    <dbReference type="NCBI Taxonomy" id="1398559"/>
    <lineage>
        <taxon>Eukaryota</taxon>
        <taxon>Fungi</taxon>
        <taxon>Dikarya</taxon>
        <taxon>Basidiomycota</taxon>
        <taxon>Ustilaginomycotina</taxon>
        <taxon>Ustilaginomycetes</taxon>
        <taxon>Ustilaginales</taxon>
        <taxon>Ustilaginaceae</taxon>
        <taxon>Melanopsichium</taxon>
    </lineage>
</organism>